<dbReference type="Pfam" id="PF07715">
    <property type="entry name" value="Plug"/>
    <property type="match status" value="1"/>
</dbReference>
<evidence type="ECO:0000256" key="1">
    <source>
        <dbReference type="ARBA" id="ARBA00004571"/>
    </source>
</evidence>
<dbReference type="Gene3D" id="2.40.170.20">
    <property type="entry name" value="TonB-dependent receptor, beta-barrel domain"/>
    <property type="match status" value="1"/>
</dbReference>
<dbReference type="InterPro" id="IPR008969">
    <property type="entry name" value="CarboxyPept-like_regulatory"/>
</dbReference>
<keyword evidence="5 9" id="KW-0798">TonB box</keyword>
<dbReference type="GO" id="GO:0033214">
    <property type="term" value="P:siderophore-iron import into cell"/>
    <property type="evidence" value="ECO:0007669"/>
    <property type="project" value="TreeGrafter"/>
</dbReference>
<organism evidence="12 13">
    <name type="scientific">Arcticibacterium luteifluviistationis</name>
    <dbReference type="NCBI Taxonomy" id="1784714"/>
    <lineage>
        <taxon>Bacteria</taxon>
        <taxon>Pseudomonadati</taxon>
        <taxon>Bacteroidota</taxon>
        <taxon>Cytophagia</taxon>
        <taxon>Cytophagales</taxon>
        <taxon>Leadbetterellaceae</taxon>
        <taxon>Arcticibacterium</taxon>
    </lineage>
</organism>
<evidence type="ECO:0000256" key="4">
    <source>
        <dbReference type="ARBA" id="ARBA00022692"/>
    </source>
</evidence>
<feature type="domain" description="TonB-dependent receptor plug" evidence="11">
    <location>
        <begin position="136"/>
        <end position="233"/>
    </location>
</feature>
<dbReference type="InterPro" id="IPR000531">
    <property type="entry name" value="Beta-barrel_TonB"/>
</dbReference>
<dbReference type="KEGG" id="als:DJ013_06095"/>
<evidence type="ECO:0000313" key="13">
    <source>
        <dbReference type="Proteomes" id="UP000249873"/>
    </source>
</evidence>
<keyword evidence="4 8" id="KW-0812">Transmembrane</keyword>
<evidence type="ECO:0000259" key="10">
    <source>
        <dbReference type="Pfam" id="PF00593"/>
    </source>
</evidence>
<dbReference type="PANTHER" id="PTHR30442">
    <property type="entry name" value="IRON III DICITRATE TRANSPORT PROTEIN FECA"/>
    <property type="match status" value="1"/>
</dbReference>
<dbReference type="Proteomes" id="UP000249873">
    <property type="component" value="Chromosome"/>
</dbReference>
<name>A0A2Z4G9K2_9BACT</name>
<dbReference type="Pfam" id="PF00593">
    <property type="entry name" value="TonB_dep_Rec_b-barrel"/>
    <property type="match status" value="1"/>
</dbReference>
<dbReference type="EMBL" id="CP029480">
    <property type="protein sequence ID" value="AWV97760.1"/>
    <property type="molecule type" value="Genomic_DNA"/>
</dbReference>
<dbReference type="GO" id="GO:0009279">
    <property type="term" value="C:cell outer membrane"/>
    <property type="evidence" value="ECO:0007669"/>
    <property type="project" value="UniProtKB-SubCell"/>
</dbReference>
<evidence type="ECO:0000256" key="7">
    <source>
        <dbReference type="ARBA" id="ARBA00023237"/>
    </source>
</evidence>
<keyword evidence="7 8" id="KW-0998">Cell outer membrane</keyword>
<gene>
    <name evidence="12" type="ORF">DJ013_06095</name>
</gene>
<comment type="similarity">
    <text evidence="8 9">Belongs to the TonB-dependent receptor family.</text>
</comment>
<proteinExistence type="inferred from homology"/>
<comment type="subcellular location">
    <subcellularLocation>
        <location evidence="1 8">Cell outer membrane</location>
        <topology evidence="1 8">Multi-pass membrane protein</topology>
    </subcellularLocation>
</comment>
<evidence type="ECO:0000256" key="9">
    <source>
        <dbReference type="RuleBase" id="RU003357"/>
    </source>
</evidence>
<protein>
    <submittedName>
        <fullName evidence="12">Iron(III) dicitrate transport protein FecA</fullName>
    </submittedName>
</protein>
<evidence type="ECO:0000259" key="11">
    <source>
        <dbReference type="Pfam" id="PF07715"/>
    </source>
</evidence>
<dbReference type="Pfam" id="PF13715">
    <property type="entry name" value="CarbopepD_reg_2"/>
    <property type="match status" value="1"/>
</dbReference>
<dbReference type="RefSeq" id="WP_111370862.1">
    <property type="nucleotide sequence ID" value="NZ_CP029480.1"/>
</dbReference>
<sequence>MRHLLFLLFLPVFVFGQNVDLRGTVTEASSGKPLSDVIVSISGQTEIAFTSKEGVFVFKDLPFGEYQLNFNLLGKISSNLNVLYNASSEKIAVKLEDSSLDLEAVTVNAKAENDFGRTHLKSIQGTSIYESKKSEVVLLEDISANLSTNNARQVYAKITGLNIWESDGAGLQLGIGGRGLSPNRTANFNTRQNGYDISADALGYPESYYTPATEALQKIEIIRGASSLQYGTQFGGMLNFVFKKGPKDKKIELTSRQTLGSWNFFGSFNSIGGTVGKLNYYTFYQHKQGDGWRPNGGFSQDNIYVDLTYNFTENFSAEFNHTFSNYTAQQPGGLTDALFDQDARQSFRDRNWFDVDWNLTSLTFDWKVNDRVRLNSRTFKLDAGRSSVGNLERINVADLGGNRTLIAGKFDNIGNETRLLTRYKLGKEYGAFVFGTRYYRGVTTSIQGDGSDGSDADFSFVNPENPENSNFRFPNTNFSVFMENIFNISPKLSITPGVRFEYINTKSEGYYRQRVFDFAGNLISDVKTEDDLSRKRSFVILGLGASFRQSDDLEVYANVSQNYRAINFTDLRIVNPNFSVDPDLQDEKGFTADLGLRGKKSTYFSYDLSLFYIAYKGRIGQILKADQPPLYLDYRLRTNVADARNIGLEAFLEYDVLKALNPSSSKSLSVYVNGAVIDAKYINTEEASIKGKKVEMVPPVMVRTGITYRDNAFSSSIQFSHVGEHFTDATNAIRTATAVEGIIPAYQVVDFSAAYSWKVLRLEGSINNLLNQMYFTRRAEAYPGPGIIPSDGRGFYMTLGVKI</sequence>
<keyword evidence="3 8" id="KW-1134">Transmembrane beta strand</keyword>
<evidence type="ECO:0000256" key="6">
    <source>
        <dbReference type="ARBA" id="ARBA00023136"/>
    </source>
</evidence>
<dbReference type="PROSITE" id="PS52016">
    <property type="entry name" value="TONB_DEPENDENT_REC_3"/>
    <property type="match status" value="1"/>
</dbReference>
<keyword evidence="6 8" id="KW-0472">Membrane</keyword>
<dbReference type="SUPFAM" id="SSF56935">
    <property type="entry name" value="Porins"/>
    <property type="match status" value="1"/>
</dbReference>
<keyword evidence="2 8" id="KW-0813">Transport</keyword>
<evidence type="ECO:0000313" key="12">
    <source>
        <dbReference type="EMBL" id="AWV97760.1"/>
    </source>
</evidence>
<reference evidence="12 13" key="1">
    <citation type="submission" date="2018-05" db="EMBL/GenBank/DDBJ databases">
        <title>Complete genome sequence of Arcticibacterium luteifluviistationis SM1504T, a cytophagaceae bacterium isolated from Arctic surface seawater.</title>
        <authorList>
            <person name="Li Y."/>
            <person name="Qin Q.-L."/>
        </authorList>
    </citation>
    <scope>NUCLEOTIDE SEQUENCE [LARGE SCALE GENOMIC DNA]</scope>
    <source>
        <strain evidence="12 13">SM1504</strain>
    </source>
</reference>
<dbReference type="InterPro" id="IPR039426">
    <property type="entry name" value="TonB-dep_rcpt-like"/>
</dbReference>
<dbReference type="InterPro" id="IPR036942">
    <property type="entry name" value="Beta-barrel_TonB_sf"/>
</dbReference>
<dbReference type="SUPFAM" id="SSF49464">
    <property type="entry name" value="Carboxypeptidase regulatory domain-like"/>
    <property type="match status" value="1"/>
</dbReference>
<evidence type="ECO:0000256" key="8">
    <source>
        <dbReference type="PROSITE-ProRule" id="PRU01360"/>
    </source>
</evidence>
<dbReference type="AlphaFoldDB" id="A0A2Z4G9K2"/>
<evidence type="ECO:0000256" key="2">
    <source>
        <dbReference type="ARBA" id="ARBA00022448"/>
    </source>
</evidence>
<dbReference type="Gene3D" id="2.60.40.1120">
    <property type="entry name" value="Carboxypeptidase-like, regulatory domain"/>
    <property type="match status" value="1"/>
</dbReference>
<dbReference type="OrthoDB" id="9758472at2"/>
<dbReference type="InterPro" id="IPR012910">
    <property type="entry name" value="Plug_dom"/>
</dbReference>
<keyword evidence="13" id="KW-1185">Reference proteome</keyword>
<dbReference type="PANTHER" id="PTHR30442:SF0">
    <property type="entry name" value="FE(3+) DICITRATE TRANSPORT PROTEIN FECA"/>
    <property type="match status" value="1"/>
</dbReference>
<evidence type="ECO:0000256" key="3">
    <source>
        <dbReference type="ARBA" id="ARBA00022452"/>
    </source>
</evidence>
<dbReference type="InterPro" id="IPR037066">
    <property type="entry name" value="Plug_dom_sf"/>
</dbReference>
<accession>A0A2Z4G9K2</accession>
<feature type="domain" description="TonB-dependent receptor-like beta-barrel" evidence="10">
    <location>
        <begin position="291"/>
        <end position="769"/>
    </location>
</feature>
<dbReference type="Gene3D" id="2.170.130.10">
    <property type="entry name" value="TonB-dependent receptor, plug domain"/>
    <property type="match status" value="1"/>
</dbReference>
<evidence type="ECO:0000256" key="5">
    <source>
        <dbReference type="ARBA" id="ARBA00023077"/>
    </source>
</evidence>